<dbReference type="RefSeq" id="WP_072881570.1">
    <property type="nucleotide sequence ID" value="NZ_FQVT01000019.1"/>
</dbReference>
<gene>
    <name evidence="2" type="ORF">SAMN05444483_11948</name>
</gene>
<dbReference type="EMBL" id="FQVT01000019">
    <property type="protein sequence ID" value="SHG63478.1"/>
    <property type="molecule type" value="Genomic_DNA"/>
</dbReference>
<evidence type="ECO:0000313" key="2">
    <source>
        <dbReference type="EMBL" id="SHG63478.1"/>
    </source>
</evidence>
<dbReference type="InterPro" id="IPR035093">
    <property type="entry name" value="RelE/ParE_toxin_dom_sf"/>
</dbReference>
<reference evidence="3" key="1">
    <citation type="submission" date="2016-11" db="EMBL/GenBank/DDBJ databases">
        <authorList>
            <person name="Varghese N."/>
            <person name="Submissions S."/>
        </authorList>
    </citation>
    <scope>NUCLEOTIDE SEQUENCE [LARGE SCALE GENOMIC DNA]</scope>
    <source>
        <strain evidence="3">DSM 24579</strain>
    </source>
</reference>
<evidence type="ECO:0000256" key="1">
    <source>
        <dbReference type="ARBA" id="ARBA00022649"/>
    </source>
</evidence>
<dbReference type="Gene3D" id="3.30.2310.20">
    <property type="entry name" value="RelE-like"/>
    <property type="match status" value="1"/>
</dbReference>
<dbReference type="Pfam" id="PF05016">
    <property type="entry name" value="ParE_toxin"/>
    <property type="match status" value="1"/>
</dbReference>
<evidence type="ECO:0000313" key="3">
    <source>
        <dbReference type="Proteomes" id="UP000183945"/>
    </source>
</evidence>
<proteinExistence type="predicted"/>
<accession>A0A1M5LEQ1</accession>
<keyword evidence="1" id="KW-1277">Toxin-antitoxin system</keyword>
<name>A0A1M5LEQ1_SALEC</name>
<sequence>MRIVWRDKAKKELNSHIAYIAKRSPQNAQHVLNTLLELGDSLGNMPYKYPKEPLYNAENVRFVSKWHFKMIYRISEKEIQILRIFSMWQHPGKLKL</sequence>
<organism evidence="2 3">
    <name type="scientific">Salegentibacter echinorum</name>
    <dbReference type="NCBI Taxonomy" id="1073325"/>
    <lineage>
        <taxon>Bacteria</taxon>
        <taxon>Pseudomonadati</taxon>
        <taxon>Bacteroidota</taxon>
        <taxon>Flavobacteriia</taxon>
        <taxon>Flavobacteriales</taxon>
        <taxon>Flavobacteriaceae</taxon>
        <taxon>Salegentibacter</taxon>
    </lineage>
</organism>
<keyword evidence="3" id="KW-1185">Reference proteome</keyword>
<dbReference type="InterPro" id="IPR007712">
    <property type="entry name" value="RelE/ParE_toxin"/>
</dbReference>
<dbReference type="Proteomes" id="UP000183945">
    <property type="component" value="Unassembled WGS sequence"/>
</dbReference>
<protein>
    <submittedName>
        <fullName evidence="2">Plasmid stabilization system protein ParE</fullName>
    </submittedName>
</protein>
<dbReference type="STRING" id="1073325.SAMN05444483_11948"/>
<dbReference type="AlphaFoldDB" id="A0A1M5LEQ1"/>